<dbReference type="EMBL" id="UINC01061746">
    <property type="protein sequence ID" value="SVB87644.1"/>
    <property type="molecule type" value="Genomic_DNA"/>
</dbReference>
<organism evidence="1">
    <name type="scientific">marine metagenome</name>
    <dbReference type="NCBI Taxonomy" id="408172"/>
    <lineage>
        <taxon>unclassified sequences</taxon>
        <taxon>metagenomes</taxon>
        <taxon>ecological metagenomes</taxon>
    </lineage>
</organism>
<name>A0A382HJW1_9ZZZZ</name>
<gene>
    <name evidence="1" type="ORF">METZ01_LOCUS240498</name>
</gene>
<dbReference type="AlphaFoldDB" id="A0A382HJW1"/>
<sequence>MKLNIALFAGGEIGIRSLNWANLYQRPLRKMAIDGLSPETSGMSFLRMSFLSEVYSGIDEID</sequence>
<feature type="non-terminal residue" evidence="1">
    <location>
        <position position="62"/>
    </location>
</feature>
<protein>
    <submittedName>
        <fullName evidence="1">Uncharacterized protein</fullName>
    </submittedName>
</protein>
<accession>A0A382HJW1</accession>
<evidence type="ECO:0000313" key="1">
    <source>
        <dbReference type="EMBL" id="SVB87644.1"/>
    </source>
</evidence>
<reference evidence="1" key="1">
    <citation type="submission" date="2018-05" db="EMBL/GenBank/DDBJ databases">
        <authorList>
            <person name="Lanie J.A."/>
            <person name="Ng W.-L."/>
            <person name="Kazmierczak K.M."/>
            <person name="Andrzejewski T.M."/>
            <person name="Davidsen T.M."/>
            <person name="Wayne K.J."/>
            <person name="Tettelin H."/>
            <person name="Glass J.I."/>
            <person name="Rusch D."/>
            <person name="Podicherti R."/>
            <person name="Tsui H.-C.T."/>
            <person name="Winkler M.E."/>
        </authorList>
    </citation>
    <scope>NUCLEOTIDE SEQUENCE</scope>
</reference>
<proteinExistence type="predicted"/>